<evidence type="ECO:0000259" key="2">
    <source>
        <dbReference type="SMART" id="SM00385"/>
    </source>
</evidence>
<dbReference type="CDD" id="cd00043">
    <property type="entry name" value="CYCLIN_SF"/>
    <property type="match status" value="1"/>
</dbReference>
<dbReference type="KEGG" id="eiv:EIN_371510"/>
<dbReference type="EMBL" id="KB206332">
    <property type="protein sequence ID" value="ELP92739.1"/>
    <property type="molecule type" value="Genomic_DNA"/>
</dbReference>
<evidence type="ECO:0000256" key="1">
    <source>
        <dbReference type="RuleBase" id="RU000383"/>
    </source>
</evidence>
<dbReference type="OrthoDB" id="5590282at2759"/>
<keyword evidence="1" id="KW-0195">Cyclin</keyword>
<dbReference type="GeneID" id="14891612"/>
<gene>
    <name evidence="3" type="ORF">EIN_371510</name>
</gene>
<dbReference type="OMA" id="NCWPARI"/>
<dbReference type="InterPro" id="IPR006671">
    <property type="entry name" value="Cyclin_N"/>
</dbReference>
<dbReference type="Gene3D" id="1.10.472.10">
    <property type="entry name" value="Cyclin-like"/>
    <property type="match status" value="1"/>
</dbReference>
<dbReference type="Pfam" id="PF00134">
    <property type="entry name" value="Cyclin_N"/>
    <property type="match status" value="1"/>
</dbReference>
<proteinExistence type="inferred from homology"/>
<dbReference type="InterPro" id="IPR036915">
    <property type="entry name" value="Cyclin-like_sf"/>
</dbReference>
<sequence length="261" mass="30313">MSEVDDDNIVCSSPLVLDNTTLLDRGDGTFVYRDLLFQLCSKEEQYSKMIPPNNCWPARIFVQKLFTAANRMHFNAVTTHTAVTLLKRLCVISPEYVQKQNPETICFVCLSLSAKMYEKRKRWVKELYRDTLLVCSKREFRAKEMEVLRLVDYRIDLPVPIQYVNLFLEIYFRQLPQLNSVATNVTHLLYSEPERLIGNHSALVCAIVVLCVAQSIMDGGASRPMIRWAKTFLNQIEEITTLSNELFEFIFKTDRTAQFVY</sequence>
<reference evidence="3 4" key="1">
    <citation type="submission" date="2012-10" db="EMBL/GenBank/DDBJ databases">
        <authorList>
            <person name="Zafar N."/>
            <person name="Inman J."/>
            <person name="Hall N."/>
            <person name="Lorenzi H."/>
            <person name="Caler E."/>
        </authorList>
    </citation>
    <scope>NUCLEOTIDE SEQUENCE [LARGE SCALE GENOMIC DNA]</scope>
    <source>
        <strain evidence="3 4">IP1</strain>
    </source>
</reference>
<dbReference type="VEuPathDB" id="AmoebaDB:EIN_371510"/>
<organism evidence="3 4">
    <name type="scientific">Entamoeba invadens IP1</name>
    <dbReference type="NCBI Taxonomy" id="370355"/>
    <lineage>
        <taxon>Eukaryota</taxon>
        <taxon>Amoebozoa</taxon>
        <taxon>Evosea</taxon>
        <taxon>Archamoebae</taxon>
        <taxon>Mastigamoebida</taxon>
        <taxon>Entamoebidae</taxon>
        <taxon>Entamoeba</taxon>
    </lineage>
</organism>
<comment type="similarity">
    <text evidence="1">Belongs to the cyclin family.</text>
</comment>
<dbReference type="Proteomes" id="UP000014680">
    <property type="component" value="Unassembled WGS sequence"/>
</dbReference>
<accession>A0A0A1UFL1</accession>
<dbReference type="RefSeq" id="XP_004259510.1">
    <property type="nucleotide sequence ID" value="XM_004259462.1"/>
</dbReference>
<dbReference type="AlphaFoldDB" id="A0A0A1UFL1"/>
<keyword evidence="4" id="KW-1185">Reference proteome</keyword>
<evidence type="ECO:0000313" key="3">
    <source>
        <dbReference type="EMBL" id="ELP92739.1"/>
    </source>
</evidence>
<dbReference type="SUPFAM" id="SSF47954">
    <property type="entry name" value="Cyclin-like"/>
    <property type="match status" value="1"/>
</dbReference>
<dbReference type="InterPro" id="IPR013763">
    <property type="entry name" value="Cyclin-like_dom"/>
</dbReference>
<evidence type="ECO:0000313" key="4">
    <source>
        <dbReference type="Proteomes" id="UP000014680"/>
    </source>
</evidence>
<name>A0A0A1UFL1_ENTIV</name>
<feature type="domain" description="Cyclin-like" evidence="2">
    <location>
        <begin position="63"/>
        <end position="149"/>
    </location>
</feature>
<protein>
    <recommendedName>
        <fullName evidence="2">Cyclin-like domain-containing protein</fullName>
    </recommendedName>
</protein>
<dbReference type="SMART" id="SM00385">
    <property type="entry name" value="CYCLIN"/>
    <property type="match status" value="1"/>
</dbReference>